<accession>A0A0D7BFV1</accession>
<evidence type="ECO:0000313" key="2">
    <source>
        <dbReference type="Proteomes" id="UP000054007"/>
    </source>
</evidence>
<evidence type="ECO:0000313" key="1">
    <source>
        <dbReference type="EMBL" id="KIY69408.1"/>
    </source>
</evidence>
<gene>
    <name evidence="1" type="ORF">CYLTODRAFT_488914</name>
</gene>
<name>A0A0D7BFV1_9AGAR</name>
<reference evidence="1 2" key="1">
    <citation type="journal article" date="2015" name="Fungal Genet. Biol.">
        <title>Evolution of novel wood decay mechanisms in Agaricales revealed by the genome sequences of Fistulina hepatica and Cylindrobasidium torrendii.</title>
        <authorList>
            <person name="Floudas D."/>
            <person name="Held B.W."/>
            <person name="Riley R."/>
            <person name="Nagy L.G."/>
            <person name="Koehler G."/>
            <person name="Ransdell A.S."/>
            <person name="Younus H."/>
            <person name="Chow J."/>
            <person name="Chiniquy J."/>
            <person name="Lipzen A."/>
            <person name="Tritt A."/>
            <person name="Sun H."/>
            <person name="Haridas S."/>
            <person name="LaButti K."/>
            <person name="Ohm R.A."/>
            <person name="Kues U."/>
            <person name="Blanchette R.A."/>
            <person name="Grigoriev I.V."/>
            <person name="Minto R.E."/>
            <person name="Hibbett D.S."/>
        </authorList>
    </citation>
    <scope>NUCLEOTIDE SEQUENCE [LARGE SCALE GENOMIC DNA]</scope>
    <source>
        <strain evidence="1 2">FP15055 ss-10</strain>
    </source>
</reference>
<dbReference type="EMBL" id="KN880484">
    <property type="protein sequence ID" value="KIY69408.1"/>
    <property type="molecule type" value="Genomic_DNA"/>
</dbReference>
<dbReference type="Proteomes" id="UP000054007">
    <property type="component" value="Unassembled WGS sequence"/>
</dbReference>
<sequence length="136" mass="15047">MGQIISANKSPLVVNFEGKSALIQRHVKFEDAIAAVHSAKTFELLEREFYFTAHLPRVGDEELEITEDVWAKVIERLDSVTIRVLSDEVIARRIAVSSIPSYETATEGSPRVGQLVQLEPAGDNQSGLDQLGDQKN</sequence>
<dbReference type="OrthoDB" id="3201461at2759"/>
<protein>
    <submittedName>
        <fullName evidence="1">Uncharacterized protein</fullName>
    </submittedName>
</protein>
<organism evidence="1 2">
    <name type="scientific">Cylindrobasidium torrendii FP15055 ss-10</name>
    <dbReference type="NCBI Taxonomy" id="1314674"/>
    <lineage>
        <taxon>Eukaryota</taxon>
        <taxon>Fungi</taxon>
        <taxon>Dikarya</taxon>
        <taxon>Basidiomycota</taxon>
        <taxon>Agaricomycotina</taxon>
        <taxon>Agaricomycetes</taxon>
        <taxon>Agaricomycetidae</taxon>
        <taxon>Agaricales</taxon>
        <taxon>Marasmiineae</taxon>
        <taxon>Physalacriaceae</taxon>
        <taxon>Cylindrobasidium</taxon>
    </lineage>
</organism>
<dbReference type="AlphaFoldDB" id="A0A0D7BFV1"/>
<proteinExistence type="predicted"/>
<keyword evidence="2" id="KW-1185">Reference proteome</keyword>